<keyword evidence="3" id="KW-1185">Reference proteome</keyword>
<organism evidence="2 3">
    <name type="scientific">Nocardia iowensis</name>
    <dbReference type="NCBI Taxonomy" id="204891"/>
    <lineage>
        <taxon>Bacteria</taxon>
        <taxon>Bacillati</taxon>
        <taxon>Actinomycetota</taxon>
        <taxon>Actinomycetes</taxon>
        <taxon>Mycobacteriales</taxon>
        <taxon>Nocardiaceae</taxon>
        <taxon>Nocardia</taxon>
    </lineage>
</organism>
<protein>
    <submittedName>
        <fullName evidence="2">Aminoglycoside phosphotransferase family protein</fullName>
    </submittedName>
</protein>
<dbReference type="InterPro" id="IPR002575">
    <property type="entry name" value="Aminoglycoside_PTrfase"/>
</dbReference>
<accession>A0ABX8RMP7</accession>
<reference evidence="2 3" key="1">
    <citation type="submission" date="2021-07" db="EMBL/GenBank/DDBJ databases">
        <title>Whole Genome Sequence of Nocardia Iowensis.</title>
        <authorList>
            <person name="Lamm A."/>
            <person name="Collins-Fairclough A.M."/>
            <person name="Bunk B."/>
            <person name="Sproer C."/>
        </authorList>
    </citation>
    <scope>NUCLEOTIDE SEQUENCE [LARGE SCALE GENOMIC DNA]</scope>
    <source>
        <strain evidence="2 3">NRRL 5646</strain>
    </source>
</reference>
<proteinExistence type="predicted"/>
<evidence type="ECO:0000313" key="3">
    <source>
        <dbReference type="Proteomes" id="UP000694257"/>
    </source>
</evidence>
<dbReference type="Pfam" id="PF01636">
    <property type="entry name" value="APH"/>
    <property type="match status" value="1"/>
</dbReference>
<name>A0ABX8RMP7_NOCIO</name>
<evidence type="ECO:0000259" key="1">
    <source>
        <dbReference type="Pfam" id="PF01636"/>
    </source>
</evidence>
<dbReference type="RefSeq" id="WP_218471464.1">
    <property type="nucleotide sequence ID" value="NZ_BAABJN010000006.1"/>
</dbReference>
<evidence type="ECO:0000313" key="2">
    <source>
        <dbReference type="EMBL" id="QXN90596.1"/>
    </source>
</evidence>
<dbReference type="EMBL" id="CP078145">
    <property type="protein sequence ID" value="QXN90596.1"/>
    <property type="molecule type" value="Genomic_DNA"/>
</dbReference>
<feature type="domain" description="Aminoglycoside phosphotransferase" evidence="1">
    <location>
        <begin position="70"/>
        <end position="267"/>
    </location>
</feature>
<gene>
    <name evidence="2" type="ORF">KV110_35275</name>
</gene>
<sequence>MPAAVTPDHLAARTARAFEAAVAAGRDRGLTVNDATVLYDVFSVVVHLAPAPVVVRVPTVLPSYLDLDAQAARQRVELDVVAWLAEQGVPVIAPSPLVPREPVQRNGFSMTFWQFVEQDKNVEPDYAHNSRLTADLHAALRGYPGQLSFLSAAEPEMITAGLADLDRRPDLIDPADLDRARREWALLEPVVRSRAAFEAAFPGIDLQPIHGDAPAANILATTGGELYGDFELVTLGPVEWDLASMGSDCEAAYNSAARQLGQRQLDERVLRFVDAVGMCRVVACLALVPQLPMLAEALKPSIEHWRSTPFAVDLGN</sequence>
<dbReference type="Proteomes" id="UP000694257">
    <property type="component" value="Chromosome"/>
</dbReference>